<comment type="subcellular location">
    <subcellularLocation>
        <location evidence="1">Membrane</location>
        <topology evidence="1">Multi-pass membrane protein</topology>
    </subcellularLocation>
</comment>
<dbReference type="HOGENOM" id="CLU_1496222_0_0_1"/>
<dbReference type="Proteomes" id="UP000053599">
    <property type="component" value="Unassembled WGS sequence"/>
</dbReference>
<feature type="transmembrane region" description="Helical" evidence="6">
    <location>
        <begin position="84"/>
        <end position="106"/>
    </location>
</feature>
<evidence type="ECO:0000256" key="6">
    <source>
        <dbReference type="SAM" id="Phobius"/>
    </source>
</evidence>
<keyword evidence="4 6" id="KW-0472">Membrane</keyword>
<dbReference type="AlphaFoldDB" id="A0A0D1YTJ3"/>
<keyword evidence="2 6" id="KW-0812">Transmembrane</keyword>
<dbReference type="EMBL" id="KN846954">
    <property type="protein sequence ID" value="KIV78218.1"/>
    <property type="molecule type" value="Genomic_DNA"/>
</dbReference>
<dbReference type="PANTHER" id="PTHR35042">
    <property type="entry name" value="ANTHRONE OXYGENASE ENCC"/>
    <property type="match status" value="1"/>
</dbReference>
<protein>
    <submittedName>
        <fullName evidence="7">Uncharacterized protein</fullName>
    </submittedName>
</protein>
<dbReference type="PANTHER" id="PTHR35042:SF1">
    <property type="entry name" value="DUF1772-DOMAIN-CONTAINING PROTEIN"/>
    <property type="match status" value="1"/>
</dbReference>
<reference evidence="7 8" key="1">
    <citation type="submission" date="2015-01" db="EMBL/GenBank/DDBJ databases">
        <title>The Genome Sequence of Exophiala sideris CBS121828.</title>
        <authorList>
            <consortium name="The Broad Institute Genomics Platform"/>
            <person name="Cuomo C."/>
            <person name="de Hoog S."/>
            <person name="Gorbushina A."/>
            <person name="Stielow B."/>
            <person name="Teixiera M."/>
            <person name="Abouelleil A."/>
            <person name="Chapman S.B."/>
            <person name="Priest M."/>
            <person name="Young S.K."/>
            <person name="Wortman J."/>
            <person name="Nusbaum C."/>
            <person name="Birren B."/>
        </authorList>
    </citation>
    <scope>NUCLEOTIDE SEQUENCE [LARGE SCALE GENOMIC DNA]</scope>
    <source>
        <strain evidence="7 8">CBS 121828</strain>
    </source>
</reference>
<gene>
    <name evidence="7" type="ORF">PV11_09956</name>
</gene>
<proteinExistence type="inferred from homology"/>
<evidence type="ECO:0000256" key="5">
    <source>
        <dbReference type="ARBA" id="ARBA00034313"/>
    </source>
</evidence>
<dbReference type="GO" id="GO:0016020">
    <property type="term" value="C:membrane"/>
    <property type="evidence" value="ECO:0007669"/>
    <property type="project" value="UniProtKB-SubCell"/>
</dbReference>
<dbReference type="InterPro" id="IPR013901">
    <property type="entry name" value="Anthrone_oxy"/>
</dbReference>
<dbReference type="Pfam" id="PF08592">
    <property type="entry name" value="Anthrone_oxy"/>
    <property type="match status" value="1"/>
</dbReference>
<comment type="similarity">
    <text evidence="5">Belongs to the anthrone oxygenase family.</text>
</comment>
<evidence type="ECO:0000256" key="4">
    <source>
        <dbReference type="ARBA" id="ARBA00023136"/>
    </source>
</evidence>
<accession>A0A0D1YTJ3</accession>
<evidence type="ECO:0000256" key="2">
    <source>
        <dbReference type="ARBA" id="ARBA00022692"/>
    </source>
</evidence>
<evidence type="ECO:0000313" key="8">
    <source>
        <dbReference type="Proteomes" id="UP000053599"/>
    </source>
</evidence>
<keyword evidence="3 6" id="KW-1133">Transmembrane helix</keyword>
<name>A0A0D1YTJ3_9EURO</name>
<evidence type="ECO:0000256" key="1">
    <source>
        <dbReference type="ARBA" id="ARBA00004141"/>
    </source>
</evidence>
<organism evidence="7 8">
    <name type="scientific">Exophiala sideris</name>
    <dbReference type="NCBI Taxonomy" id="1016849"/>
    <lineage>
        <taxon>Eukaryota</taxon>
        <taxon>Fungi</taxon>
        <taxon>Dikarya</taxon>
        <taxon>Ascomycota</taxon>
        <taxon>Pezizomycotina</taxon>
        <taxon>Eurotiomycetes</taxon>
        <taxon>Chaetothyriomycetidae</taxon>
        <taxon>Chaetothyriales</taxon>
        <taxon>Herpotrichiellaceae</taxon>
        <taxon>Exophiala</taxon>
    </lineage>
</organism>
<evidence type="ECO:0000256" key="3">
    <source>
        <dbReference type="ARBA" id="ARBA00022989"/>
    </source>
</evidence>
<evidence type="ECO:0000313" key="7">
    <source>
        <dbReference type="EMBL" id="KIV78218.1"/>
    </source>
</evidence>
<sequence>MNTTLNYIALPGYLLSPLPQSESKQTIDDNKRNPEASIDLILRQWAHTYATGHKVGPASANFSTLAFLYAAWTLPADSLDLKRCYCFAAVCAFVVVPFTVLCILPTSDELYRRADFVKETDVKASQGTGKGESKSQIQDVDTLTLIRKCHFLSKIRALMPLPAILAGLYTIARTGEILAA</sequence>
<dbReference type="OrthoDB" id="5954308at2759"/>